<evidence type="ECO:0000313" key="3">
    <source>
        <dbReference type="EMBL" id="KAF4981791.1"/>
    </source>
</evidence>
<dbReference type="Proteomes" id="UP000635477">
    <property type="component" value="Unassembled WGS sequence"/>
</dbReference>
<protein>
    <submittedName>
        <fullName evidence="3">Uncharacterized protein</fullName>
    </submittedName>
</protein>
<reference evidence="3" key="2">
    <citation type="submission" date="2020-05" db="EMBL/GenBank/DDBJ databases">
        <authorList>
            <person name="Kim H.-S."/>
            <person name="Proctor R.H."/>
            <person name="Brown D.W."/>
        </authorList>
    </citation>
    <scope>NUCLEOTIDE SEQUENCE</scope>
    <source>
        <strain evidence="3">NRRL 22465</strain>
    </source>
</reference>
<dbReference type="EMBL" id="JABEYC010000150">
    <property type="protein sequence ID" value="KAF4981791.1"/>
    <property type="molecule type" value="Genomic_DNA"/>
</dbReference>
<name>A0A8H4XNK0_9HYPO</name>
<gene>
    <name evidence="3" type="ORF">FZEAL_2464</name>
</gene>
<feature type="region of interest" description="Disordered" evidence="1">
    <location>
        <begin position="351"/>
        <end position="397"/>
    </location>
</feature>
<dbReference type="AlphaFoldDB" id="A0A8H4XNK0"/>
<keyword evidence="2" id="KW-0812">Transmembrane</keyword>
<comment type="caution">
    <text evidence="3">The sequence shown here is derived from an EMBL/GenBank/DDBJ whole genome shotgun (WGS) entry which is preliminary data.</text>
</comment>
<reference evidence="3" key="1">
    <citation type="journal article" date="2020" name="BMC Genomics">
        <title>Correction to: Identification and distribution of gene clusters required for synthesis of sphingolipid metabolism inhibitors in diverse species of the filamentous fungus Fusarium.</title>
        <authorList>
            <person name="Kim H.S."/>
            <person name="Lohmar J.M."/>
            <person name="Busman M."/>
            <person name="Brown D.W."/>
            <person name="Naumann T.A."/>
            <person name="Divon H.H."/>
            <person name="Lysoe E."/>
            <person name="Uhlig S."/>
            <person name="Proctor R.H."/>
        </authorList>
    </citation>
    <scope>NUCLEOTIDE SEQUENCE</scope>
    <source>
        <strain evidence="3">NRRL 22465</strain>
    </source>
</reference>
<evidence type="ECO:0000256" key="1">
    <source>
        <dbReference type="SAM" id="MobiDB-lite"/>
    </source>
</evidence>
<evidence type="ECO:0000313" key="4">
    <source>
        <dbReference type="Proteomes" id="UP000635477"/>
    </source>
</evidence>
<keyword evidence="4" id="KW-1185">Reference proteome</keyword>
<feature type="transmembrane region" description="Helical" evidence="2">
    <location>
        <begin position="51"/>
        <end position="68"/>
    </location>
</feature>
<feature type="compositionally biased region" description="Acidic residues" evidence="1">
    <location>
        <begin position="375"/>
        <end position="392"/>
    </location>
</feature>
<keyword evidence="2" id="KW-0472">Membrane</keyword>
<accession>A0A8H4XNK0</accession>
<sequence>MLNTLWKSPAELDRELPNHHDSGNSCLDRFGQRNILVFCSNRVWRGAPKRVIQGAAFFVTLFIIFGLLPERLSGGGYSSIISWKKEQIPEADLRIVVFGSPDILGSAPDKSQNRKTWTEELCYELNCTSHISLVPSSGDSNRGLACNSFYEQTLGDLLNITLNTDIEKKPGSDYKYLAEDYPVPSRVPDLAAQVQEFLKMPPPNTAPRETLWIFTFGTWEIWNLAALPREEAEDLIVSMISFIFDQAELLYRNSLDPTSVAFSDFWATATASQVKELTKPGALDNVDERRFESFRVLIPTLFDISLTPGWRGRSKPPFPNSLAEQNRNAAELTTYWNREVTYAIAEWKQKATEKPAGFEAEDAEETGKNKRDAVEDAEGAGGDEGDEGDVETSQESRLRKYLPFSLFESKNTSGTKEPEEPKEHVIMAPYPLRNGWQLNPARAILNAMTEEEMQRSEVTDSKGRGTLPINDSMRFLDVWTPCVKVKTKDLAVDKEEITEECQIPDDHLFYDSFTVSERAIKGVAKMMGKDVQENLFDQEPKYSWPF</sequence>
<proteinExistence type="predicted"/>
<keyword evidence="2" id="KW-1133">Transmembrane helix</keyword>
<dbReference type="OrthoDB" id="5278722at2759"/>
<evidence type="ECO:0000256" key="2">
    <source>
        <dbReference type="SAM" id="Phobius"/>
    </source>
</evidence>
<feature type="compositionally biased region" description="Basic and acidic residues" evidence="1">
    <location>
        <begin position="365"/>
        <end position="374"/>
    </location>
</feature>
<organism evidence="3 4">
    <name type="scientific">Fusarium zealandicum</name>
    <dbReference type="NCBI Taxonomy" id="1053134"/>
    <lineage>
        <taxon>Eukaryota</taxon>
        <taxon>Fungi</taxon>
        <taxon>Dikarya</taxon>
        <taxon>Ascomycota</taxon>
        <taxon>Pezizomycotina</taxon>
        <taxon>Sordariomycetes</taxon>
        <taxon>Hypocreomycetidae</taxon>
        <taxon>Hypocreales</taxon>
        <taxon>Nectriaceae</taxon>
        <taxon>Fusarium</taxon>
        <taxon>Fusarium staphyleae species complex</taxon>
    </lineage>
</organism>